<dbReference type="Gene3D" id="1.10.287.130">
    <property type="match status" value="1"/>
</dbReference>
<dbReference type="OrthoDB" id="9803702at2"/>
<dbReference type="Proteomes" id="UP000002745">
    <property type="component" value="Chromosome"/>
</dbReference>
<dbReference type="RefSeq" id="WP_012778004.1">
    <property type="nucleotide sequence ID" value="NC_012982.1"/>
</dbReference>
<evidence type="ECO:0000313" key="2">
    <source>
        <dbReference type="EMBL" id="ACT57846.1"/>
    </source>
</evidence>
<dbReference type="AlphaFoldDB" id="C6XL17"/>
<dbReference type="eggNOG" id="COG5385">
    <property type="taxonomic scope" value="Bacteria"/>
</dbReference>
<protein>
    <recommendedName>
        <fullName evidence="1">Histidine phosphotransferase ChpT C-terminal domain-containing protein</fullName>
    </recommendedName>
</protein>
<gene>
    <name evidence="2" type="ordered locus">Hbal_0144</name>
</gene>
<sequence>MEASKLAALLASHICHELVSPVSSFKLVQDSLNDPDMREYVEDLIRSSSETLEYKLTFLRYALGSVGMQDGYADLHEARSLCQNYMKGFRADLEWNDTPEITNFAQVRLVMNMMMIATSAMPRGGMISVTSEKVGDKVILKVEGKGPRVVLNEERRDSLNGVEPEGGWIAKNIQPYFARECAREIGAIIELATAEEEISLKCSTPE</sequence>
<evidence type="ECO:0000313" key="3">
    <source>
        <dbReference type="Proteomes" id="UP000002745"/>
    </source>
</evidence>
<dbReference type="EMBL" id="CP001678">
    <property type="protein sequence ID" value="ACT57846.1"/>
    <property type="molecule type" value="Genomic_DNA"/>
</dbReference>
<reference evidence="3" key="1">
    <citation type="journal article" date="2011" name="J. Bacteriol.">
        <title>Genome sequences of eight morphologically diverse alphaproteobacteria.</title>
        <authorList>
            <consortium name="US DOE Joint Genome Institute"/>
            <person name="Brown P.J."/>
            <person name="Kysela D.T."/>
            <person name="Buechlein A."/>
            <person name="Hemmerich C."/>
            <person name="Brun Y.V."/>
        </authorList>
    </citation>
    <scope>NUCLEOTIDE SEQUENCE [LARGE SCALE GENOMIC DNA]</scope>
    <source>
        <strain evidence="3">ATCC 49814 / DSM 5838 / IFAM 1418</strain>
    </source>
</reference>
<dbReference type="InterPro" id="IPR018762">
    <property type="entry name" value="ChpT_C"/>
</dbReference>
<dbReference type="Pfam" id="PF10090">
    <property type="entry name" value="HPTransfase"/>
    <property type="match status" value="1"/>
</dbReference>
<proteinExistence type="predicted"/>
<name>C6XL17_HIRBI</name>
<evidence type="ECO:0000259" key="1">
    <source>
        <dbReference type="Pfam" id="PF10090"/>
    </source>
</evidence>
<dbReference type="KEGG" id="hba:Hbal_0144"/>
<dbReference type="STRING" id="582402.Hbal_0144"/>
<organism evidence="2 3">
    <name type="scientific">Hirschia baltica (strain ATCC 49814 / DSM 5838 / IFAM 1418)</name>
    <dbReference type="NCBI Taxonomy" id="582402"/>
    <lineage>
        <taxon>Bacteria</taxon>
        <taxon>Pseudomonadati</taxon>
        <taxon>Pseudomonadota</taxon>
        <taxon>Alphaproteobacteria</taxon>
        <taxon>Hyphomonadales</taxon>
        <taxon>Hyphomonadaceae</taxon>
        <taxon>Hirschia</taxon>
    </lineage>
</organism>
<accession>C6XL17</accession>
<dbReference type="HOGENOM" id="CLU_086320_0_0_5"/>
<dbReference type="InterPro" id="IPR036890">
    <property type="entry name" value="HATPase_C_sf"/>
</dbReference>
<feature type="domain" description="Histidine phosphotransferase ChpT C-terminal" evidence="1">
    <location>
        <begin position="76"/>
        <end position="196"/>
    </location>
</feature>
<keyword evidence="3" id="KW-1185">Reference proteome</keyword>
<dbReference type="Gene3D" id="3.30.565.10">
    <property type="entry name" value="Histidine kinase-like ATPase, C-terminal domain"/>
    <property type="match status" value="1"/>
</dbReference>